<dbReference type="RefSeq" id="WP_080050157.1">
    <property type="nucleotide sequence ID" value="NZ_CP020100.1"/>
</dbReference>
<protein>
    <recommendedName>
        <fullName evidence="1">Polymerase beta nucleotidyltransferase domain-containing protein</fullName>
    </recommendedName>
</protein>
<dbReference type="STRING" id="1931241.BVH74_11230"/>
<reference evidence="2 3" key="1">
    <citation type="submission" date="2017-03" db="EMBL/GenBank/DDBJ databases">
        <title>Complete genome sequence of the novel DNRA strain Pseudomonas sp. S-6-2 isolated from Chinese polluted river sediment. Journal of Biotechnology.</title>
        <authorList>
            <person name="Li J."/>
            <person name="Xiang F."/>
            <person name="Wang L."/>
            <person name="Xi L."/>
            <person name="Liu J."/>
        </authorList>
    </citation>
    <scope>NUCLEOTIDE SEQUENCE [LARGE SCALE GENOMIC DNA]</scope>
    <source>
        <strain evidence="2 3">S-6-2</strain>
    </source>
</reference>
<dbReference type="Proteomes" id="UP000243488">
    <property type="component" value="Chromosome"/>
</dbReference>
<dbReference type="Pfam" id="PF18765">
    <property type="entry name" value="Polbeta"/>
    <property type="match status" value="1"/>
</dbReference>
<dbReference type="SUPFAM" id="SSF81301">
    <property type="entry name" value="Nucleotidyltransferase"/>
    <property type="match status" value="1"/>
</dbReference>
<gene>
    <name evidence="2" type="ORF">BVH74_11230</name>
</gene>
<dbReference type="EMBL" id="CP020100">
    <property type="protein sequence ID" value="AQZ95289.1"/>
    <property type="molecule type" value="Genomic_DNA"/>
</dbReference>
<organism evidence="2 3">
    <name type="scientific">Halopseudomonas phragmitis</name>
    <dbReference type="NCBI Taxonomy" id="1931241"/>
    <lineage>
        <taxon>Bacteria</taxon>
        <taxon>Pseudomonadati</taxon>
        <taxon>Pseudomonadota</taxon>
        <taxon>Gammaproteobacteria</taxon>
        <taxon>Pseudomonadales</taxon>
        <taxon>Pseudomonadaceae</taxon>
        <taxon>Halopseudomonas</taxon>
    </lineage>
</organism>
<dbReference type="InterPro" id="IPR043519">
    <property type="entry name" value="NT_sf"/>
</dbReference>
<evidence type="ECO:0000313" key="3">
    <source>
        <dbReference type="Proteomes" id="UP000243488"/>
    </source>
</evidence>
<proteinExistence type="predicted"/>
<accession>A0A1V0B5T4</accession>
<feature type="domain" description="Polymerase beta nucleotidyltransferase" evidence="1">
    <location>
        <begin position="20"/>
        <end position="103"/>
    </location>
</feature>
<evidence type="ECO:0000259" key="1">
    <source>
        <dbReference type="Pfam" id="PF18765"/>
    </source>
</evidence>
<dbReference type="CDD" id="cd05403">
    <property type="entry name" value="NT_KNTase_like"/>
    <property type="match status" value="1"/>
</dbReference>
<keyword evidence="3" id="KW-1185">Reference proteome</keyword>
<name>A0A1V0B5T4_9GAMM</name>
<dbReference type="KEGG" id="ppha:BVH74_11230"/>
<dbReference type="AlphaFoldDB" id="A0A1V0B5T4"/>
<sequence length="104" mass="11182">MTTADSVSSLPANLLGPVRDVLASCPAVRRAVLFGSRALGTHRPNSDIDLCLDAPSLAFADYLKLAATLDELVAPYSLDLVLMHHIENPDFLAHIQRVGVTVYP</sequence>
<dbReference type="Gene3D" id="3.30.460.10">
    <property type="entry name" value="Beta Polymerase, domain 2"/>
    <property type="match status" value="1"/>
</dbReference>
<dbReference type="InterPro" id="IPR041633">
    <property type="entry name" value="Polbeta"/>
</dbReference>
<evidence type="ECO:0000313" key="2">
    <source>
        <dbReference type="EMBL" id="AQZ95289.1"/>
    </source>
</evidence>